<dbReference type="SUPFAM" id="SSF51905">
    <property type="entry name" value="FAD/NAD(P)-binding domain"/>
    <property type="match status" value="1"/>
</dbReference>
<evidence type="ECO:0000256" key="2">
    <source>
        <dbReference type="ARBA" id="ARBA00023033"/>
    </source>
</evidence>
<dbReference type="PRINTS" id="PR00420">
    <property type="entry name" value="RNGMNOXGNASE"/>
</dbReference>
<proteinExistence type="predicted"/>
<feature type="domain" description="FAD-binding" evidence="3">
    <location>
        <begin position="282"/>
        <end position="320"/>
    </location>
</feature>
<dbReference type="InterPro" id="IPR002938">
    <property type="entry name" value="FAD-bd"/>
</dbReference>
<dbReference type="InterPro" id="IPR050493">
    <property type="entry name" value="FAD-dep_Monooxygenase_BioMet"/>
</dbReference>
<feature type="domain" description="FAD-binding" evidence="3">
    <location>
        <begin position="7"/>
        <end position="167"/>
    </location>
</feature>
<keyword evidence="1" id="KW-0560">Oxidoreductase</keyword>
<dbReference type="PANTHER" id="PTHR13789:SF309">
    <property type="entry name" value="PUTATIVE (AFU_ORTHOLOGUE AFUA_6G14510)-RELATED"/>
    <property type="match status" value="1"/>
</dbReference>
<reference evidence="5" key="1">
    <citation type="journal article" date="2019" name="Int. J. Syst. Evol. Microbiol.">
        <title>The Global Catalogue of Microorganisms (GCM) 10K type strain sequencing project: providing services to taxonomists for standard genome sequencing and annotation.</title>
        <authorList>
            <consortium name="The Broad Institute Genomics Platform"/>
            <consortium name="The Broad Institute Genome Sequencing Center for Infectious Disease"/>
            <person name="Wu L."/>
            <person name="Ma J."/>
        </authorList>
    </citation>
    <scope>NUCLEOTIDE SEQUENCE [LARGE SCALE GENOMIC DNA]</scope>
    <source>
        <strain evidence="5">JCM 17441</strain>
    </source>
</reference>
<keyword evidence="2 4" id="KW-0503">Monooxygenase</keyword>
<keyword evidence="5" id="KW-1185">Reference proteome</keyword>
<protein>
    <submittedName>
        <fullName evidence="4">FAD-dependent monooxygenase</fullName>
    </submittedName>
</protein>
<evidence type="ECO:0000313" key="5">
    <source>
        <dbReference type="Proteomes" id="UP001500620"/>
    </source>
</evidence>
<dbReference type="Pfam" id="PF01494">
    <property type="entry name" value="FAD_binding_3"/>
    <property type="match status" value="2"/>
</dbReference>
<dbReference type="Proteomes" id="UP001500620">
    <property type="component" value="Unassembled WGS sequence"/>
</dbReference>
<dbReference type="Gene3D" id="3.50.50.60">
    <property type="entry name" value="FAD/NAD(P)-binding domain"/>
    <property type="match status" value="1"/>
</dbReference>
<dbReference type="PANTHER" id="PTHR13789">
    <property type="entry name" value="MONOOXYGENASE"/>
    <property type="match status" value="1"/>
</dbReference>
<evidence type="ECO:0000259" key="3">
    <source>
        <dbReference type="Pfam" id="PF01494"/>
    </source>
</evidence>
<accession>A0ABP8DJW1</accession>
<evidence type="ECO:0000313" key="4">
    <source>
        <dbReference type="EMBL" id="GAA4257694.1"/>
    </source>
</evidence>
<dbReference type="GO" id="GO:0004497">
    <property type="term" value="F:monooxygenase activity"/>
    <property type="evidence" value="ECO:0007669"/>
    <property type="project" value="UniProtKB-KW"/>
</dbReference>
<dbReference type="InterPro" id="IPR036188">
    <property type="entry name" value="FAD/NAD-bd_sf"/>
</dbReference>
<evidence type="ECO:0000256" key="1">
    <source>
        <dbReference type="ARBA" id="ARBA00023002"/>
    </source>
</evidence>
<gene>
    <name evidence="4" type="ORF">GCM10022255_075520</name>
</gene>
<name>A0ABP8DJW1_9ACTN</name>
<sequence>MSRIGNAIVIGGGIGGPVAAMALQKAGIEATVYEAYEGSADGVGGALSIAPNGRTALAAIGAEERVAAAGSPMRGMVMQSWTGKRLAEFGTPPGLPEMLLVWRSDLYRALYGEAARRGVRVEHGRRLVSLSDEGGRVVAQFADGTSAAADVLIGADGIRSTVRRLIDPAAPEPRYAGLLGFGARTSGEGLTPTADKMHMVFGKRAFFGYQVTDTDSGWFANLPHPRPMSAAEARGIGAAEWLRRLQEVFRDDRTPAVEMIRRTAPEDLVITGGLEDIPSVPTWHRGRVVLLGDAAHATSPSSGQGASLAIESAVQLARCLRDLPVPDAFAAFEGLRRERVERIIRMAEKTNSDKAAGPVARVLRDLIMPVAMRLLASPEKFAWQFDHPIDWAAPVTAPRGVALPT</sequence>
<comment type="caution">
    <text evidence="4">The sequence shown here is derived from an EMBL/GenBank/DDBJ whole genome shotgun (WGS) entry which is preliminary data.</text>
</comment>
<dbReference type="RefSeq" id="WP_345134685.1">
    <property type="nucleotide sequence ID" value="NZ_BAABAT010000028.1"/>
</dbReference>
<organism evidence="4 5">
    <name type="scientific">Dactylosporangium darangshiense</name>
    <dbReference type="NCBI Taxonomy" id="579108"/>
    <lineage>
        <taxon>Bacteria</taxon>
        <taxon>Bacillati</taxon>
        <taxon>Actinomycetota</taxon>
        <taxon>Actinomycetes</taxon>
        <taxon>Micromonosporales</taxon>
        <taxon>Micromonosporaceae</taxon>
        <taxon>Dactylosporangium</taxon>
    </lineage>
</organism>
<dbReference type="EMBL" id="BAABAT010000028">
    <property type="protein sequence ID" value="GAA4257694.1"/>
    <property type="molecule type" value="Genomic_DNA"/>
</dbReference>